<feature type="transmembrane region" description="Helical" evidence="9">
    <location>
        <begin position="462"/>
        <end position="482"/>
    </location>
</feature>
<evidence type="ECO:0008006" key="12">
    <source>
        <dbReference type="Google" id="ProtNLM"/>
    </source>
</evidence>
<dbReference type="Pfam" id="PF13641">
    <property type="entry name" value="Glyco_tranf_2_3"/>
    <property type="match status" value="1"/>
</dbReference>
<dbReference type="SUPFAM" id="SSF53448">
    <property type="entry name" value="Nucleotide-diphospho-sugar transferases"/>
    <property type="match status" value="1"/>
</dbReference>
<evidence type="ECO:0000256" key="2">
    <source>
        <dbReference type="ARBA" id="ARBA00022676"/>
    </source>
</evidence>
<keyword evidence="4 9" id="KW-0812">Transmembrane</keyword>
<keyword evidence="6" id="KW-0333">Golgi apparatus</keyword>
<feature type="transmembrane region" description="Helical" evidence="9">
    <location>
        <begin position="350"/>
        <end position="369"/>
    </location>
</feature>
<dbReference type="OrthoDB" id="9768769at2"/>
<name>A0A2S7U6C0_9BACT</name>
<sequence length="491" mass="55314">MPFAFTLLLALYLLCSAILVLYGFHHYFMLILFFRAQKKMKVQNAAIVPLTIDDTELPVVLTQIPLYNELNVAERVIRAVAAMEYPSDKHIIQVLDDSNDDTCTLVDKVVSELLAQGYQISAVRRTDRSGYKAGALDYGLQICDAPYVTIFDSDFVPPRDYLLRTIPHLLANKQYGLVQARWGFLNENASLFTKAQSVGIDGHFVVEQVARSYNDYFLNFNGTAGVWRRSAIDDAGGWNADTLTEDLDLSYRAQLRNWKIHYLPDLVVPAEIPSSYAAFRSQQFRWAKGSIQTAIKILPKVWEAEIPLRQKIESSFHLTHYCLHLCMLLQAVLGLPLALSDANPFSDFVLSWYIVPLSLAMVGPSLLYLTAEMWINPKRWWLFITRLPMLLLIGFGICFSNARACLEGFIGVQSPFVRTAKLGDGKVAYSHRSRYMPMIELTLAVYATATAISYSLNGLPGAAPFFILYAAGFFLFSAKSMLEDKQSSKKN</sequence>
<reference evidence="10 11" key="1">
    <citation type="submission" date="2016-12" db="EMBL/GenBank/DDBJ databases">
        <title>Study of bacterial adaptation to deep sea.</title>
        <authorList>
            <person name="Song J."/>
            <person name="Yoshizawa S."/>
            <person name="Kogure K."/>
        </authorList>
    </citation>
    <scope>NUCLEOTIDE SEQUENCE [LARGE SCALE GENOMIC DNA]</scope>
    <source>
        <strain evidence="10 11">SAORIC-165</strain>
    </source>
</reference>
<dbReference type="GO" id="GO:0071555">
    <property type="term" value="P:cell wall organization"/>
    <property type="evidence" value="ECO:0007669"/>
    <property type="project" value="UniProtKB-KW"/>
</dbReference>
<evidence type="ECO:0000256" key="5">
    <source>
        <dbReference type="ARBA" id="ARBA00022989"/>
    </source>
</evidence>
<evidence type="ECO:0000256" key="4">
    <source>
        <dbReference type="ARBA" id="ARBA00022692"/>
    </source>
</evidence>
<keyword evidence="3" id="KW-0808">Transferase</keyword>
<evidence type="ECO:0000256" key="9">
    <source>
        <dbReference type="SAM" id="Phobius"/>
    </source>
</evidence>
<dbReference type="InterPro" id="IPR029044">
    <property type="entry name" value="Nucleotide-diphossugar_trans"/>
</dbReference>
<dbReference type="GO" id="GO:0016757">
    <property type="term" value="F:glycosyltransferase activity"/>
    <property type="evidence" value="ECO:0007669"/>
    <property type="project" value="UniProtKB-KW"/>
</dbReference>
<comment type="subcellular location">
    <subcellularLocation>
        <location evidence="1">Golgi apparatus membrane</location>
        <topology evidence="1">Multi-pass membrane protein</topology>
    </subcellularLocation>
</comment>
<feature type="transmembrane region" description="Helical" evidence="9">
    <location>
        <begin position="318"/>
        <end position="338"/>
    </location>
</feature>
<evidence type="ECO:0000313" key="10">
    <source>
        <dbReference type="EMBL" id="PQJ29852.1"/>
    </source>
</evidence>
<evidence type="ECO:0000256" key="7">
    <source>
        <dbReference type="ARBA" id="ARBA00023136"/>
    </source>
</evidence>
<evidence type="ECO:0000256" key="8">
    <source>
        <dbReference type="ARBA" id="ARBA00023316"/>
    </source>
</evidence>
<dbReference type="FunFam" id="3.90.550.10:FF:000057">
    <property type="entry name" value="Glycosyltransferase-like protein, family 2"/>
    <property type="match status" value="1"/>
</dbReference>
<keyword evidence="11" id="KW-1185">Reference proteome</keyword>
<keyword evidence="2" id="KW-0328">Glycosyltransferase</keyword>
<organism evidence="10 11">
    <name type="scientific">Rubritalea profundi</name>
    <dbReference type="NCBI Taxonomy" id="1658618"/>
    <lineage>
        <taxon>Bacteria</taxon>
        <taxon>Pseudomonadati</taxon>
        <taxon>Verrucomicrobiota</taxon>
        <taxon>Verrucomicrobiia</taxon>
        <taxon>Verrucomicrobiales</taxon>
        <taxon>Rubritaleaceae</taxon>
        <taxon>Rubritalea</taxon>
    </lineage>
</organism>
<evidence type="ECO:0000256" key="3">
    <source>
        <dbReference type="ARBA" id="ARBA00022679"/>
    </source>
</evidence>
<proteinExistence type="predicted"/>
<evidence type="ECO:0000313" key="11">
    <source>
        <dbReference type="Proteomes" id="UP000239907"/>
    </source>
</evidence>
<dbReference type="PANTHER" id="PTHR32044">
    <property type="entry name" value="GLUCOMANNAN 4-BETA-MANNOSYLTRANSFERASE 9"/>
    <property type="match status" value="1"/>
</dbReference>
<protein>
    <recommendedName>
        <fullName evidence="12">Glycosyltransferase 2-like domain-containing protein</fullName>
    </recommendedName>
</protein>
<dbReference type="PANTHER" id="PTHR32044:SF80">
    <property type="entry name" value="XYLOGLUCAN GLYCOSYLTRANSFERASE 2-RELATED"/>
    <property type="match status" value="1"/>
</dbReference>
<dbReference type="AlphaFoldDB" id="A0A2S7U6C0"/>
<dbReference type="Gene3D" id="3.90.550.10">
    <property type="entry name" value="Spore Coat Polysaccharide Biosynthesis Protein SpsA, Chain A"/>
    <property type="match status" value="1"/>
</dbReference>
<keyword evidence="8" id="KW-0961">Cell wall biogenesis/degradation</keyword>
<accession>A0A2S7U6C0</accession>
<keyword evidence="5 9" id="KW-1133">Transmembrane helix</keyword>
<gene>
    <name evidence="10" type="ORF">BSZ32_16090</name>
</gene>
<evidence type="ECO:0000256" key="6">
    <source>
        <dbReference type="ARBA" id="ARBA00023034"/>
    </source>
</evidence>
<dbReference type="RefSeq" id="WP_105044365.1">
    <property type="nucleotide sequence ID" value="NZ_MQWA01000001.1"/>
</dbReference>
<comment type="caution">
    <text evidence="10">The sequence shown here is derived from an EMBL/GenBank/DDBJ whole genome shotgun (WGS) entry which is preliminary data.</text>
</comment>
<keyword evidence="7 9" id="KW-0472">Membrane</keyword>
<evidence type="ECO:0000256" key="1">
    <source>
        <dbReference type="ARBA" id="ARBA00004653"/>
    </source>
</evidence>
<dbReference type="Proteomes" id="UP000239907">
    <property type="component" value="Unassembled WGS sequence"/>
</dbReference>
<dbReference type="EMBL" id="MQWA01000001">
    <property type="protein sequence ID" value="PQJ29852.1"/>
    <property type="molecule type" value="Genomic_DNA"/>
</dbReference>
<feature type="transmembrane region" description="Helical" evidence="9">
    <location>
        <begin position="6"/>
        <end position="34"/>
    </location>
</feature>